<dbReference type="InterPro" id="IPR001300">
    <property type="entry name" value="Peptidase_C2_calpain_cat"/>
</dbReference>
<evidence type="ECO:0000256" key="7">
    <source>
        <dbReference type="SAM" id="MobiDB-lite"/>
    </source>
</evidence>
<evidence type="ECO:0000313" key="10">
    <source>
        <dbReference type="Proteomes" id="UP000601435"/>
    </source>
</evidence>
<reference evidence="9" key="1">
    <citation type="submission" date="2021-02" db="EMBL/GenBank/DDBJ databases">
        <authorList>
            <person name="Dougan E. K."/>
            <person name="Rhodes N."/>
            <person name="Thang M."/>
            <person name="Chan C."/>
        </authorList>
    </citation>
    <scope>NUCLEOTIDE SEQUENCE</scope>
</reference>
<evidence type="ECO:0000259" key="8">
    <source>
        <dbReference type="PROSITE" id="PS50203"/>
    </source>
</evidence>
<dbReference type="AlphaFoldDB" id="A0A813C0D6"/>
<evidence type="ECO:0000256" key="4">
    <source>
        <dbReference type="ARBA" id="ARBA00022807"/>
    </source>
</evidence>
<evidence type="ECO:0000256" key="2">
    <source>
        <dbReference type="ARBA" id="ARBA00022670"/>
    </source>
</evidence>
<dbReference type="PANTHER" id="PTHR10183">
    <property type="entry name" value="CALPAIN"/>
    <property type="match status" value="1"/>
</dbReference>
<dbReference type="Gene3D" id="2.160.10.10">
    <property type="entry name" value="Hexapeptide repeat proteins"/>
    <property type="match status" value="1"/>
</dbReference>
<organism evidence="9 10">
    <name type="scientific">Symbiodinium necroappetens</name>
    <dbReference type="NCBI Taxonomy" id="1628268"/>
    <lineage>
        <taxon>Eukaryota</taxon>
        <taxon>Sar</taxon>
        <taxon>Alveolata</taxon>
        <taxon>Dinophyceae</taxon>
        <taxon>Suessiales</taxon>
        <taxon>Symbiodiniaceae</taxon>
        <taxon>Symbiodinium</taxon>
    </lineage>
</organism>
<dbReference type="EMBL" id="CAJNJA010085975">
    <property type="protein sequence ID" value="CAE7938285.1"/>
    <property type="molecule type" value="Genomic_DNA"/>
</dbReference>
<dbReference type="InterPro" id="IPR038765">
    <property type="entry name" value="Papain-like_cys_pep_sf"/>
</dbReference>
<dbReference type="GO" id="GO:0004198">
    <property type="term" value="F:calcium-dependent cysteine-type endopeptidase activity"/>
    <property type="evidence" value="ECO:0007669"/>
    <property type="project" value="InterPro"/>
</dbReference>
<feature type="region of interest" description="Disordered" evidence="7">
    <location>
        <begin position="573"/>
        <end position="594"/>
    </location>
</feature>
<dbReference type="InterPro" id="IPR011004">
    <property type="entry name" value="Trimer_LpxA-like_sf"/>
</dbReference>
<dbReference type="PROSITE" id="PS50203">
    <property type="entry name" value="CALPAIN_CAT"/>
    <property type="match status" value="1"/>
</dbReference>
<feature type="domain" description="Calpain catalytic" evidence="8">
    <location>
        <begin position="222"/>
        <end position="542"/>
    </location>
</feature>
<name>A0A813C0D6_9DINO</name>
<comment type="caution">
    <text evidence="9">The sequence shown here is derived from an EMBL/GenBank/DDBJ whole genome shotgun (WGS) entry which is preliminary data.</text>
</comment>
<feature type="active site" evidence="5 6">
    <location>
        <position position="460"/>
    </location>
</feature>
<evidence type="ECO:0000256" key="5">
    <source>
        <dbReference type="PIRSR" id="PIRSR622684-1"/>
    </source>
</evidence>
<dbReference type="GO" id="GO:0005737">
    <property type="term" value="C:cytoplasm"/>
    <property type="evidence" value="ECO:0007669"/>
    <property type="project" value="TreeGrafter"/>
</dbReference>
<proteinExistence type="inferred from homology"/>
<dbReference type="PROSITE" id="PS00139">
    <property type="entry name" value="THIOL_PROTEASE_CYS"/>
    <property type="match status" value="1"/>
</dbReference>
<feature type="active site" evidence="5 6">
    <location>
        <position position="251"/>
    </location>
</feature>
<accession>A0A813C0D6</accession>
<dbReference type="SMART" id="SM00230">
    <property type="entry name" value="CysPc"/>
    <property type="match status" value="1"/>
</dbReference>
<keyword evidence="4 6" id="KW-0788">Thiol protease</keyword>
<dbReference type="InterPro" id="IPR000169">
    <property type="entry name" value="Pept_cys_AS"/>
</dbReference>
<evidence type="ECO:0000256" key="1">
    <source>
        <dbReference type="ARBA" id="ARBA00007623"/>
    </source>
</evidence>
<dbReference type="OrthoDB" id="424753at2759"/>
<dbReference type="SUPFAM" id="SSF54001">
    <property type="entry name" value="Cysteine proteinases"/>
    <property type="match status" value="1"/>
</dbReference>
<dbReference type="Gene3D" id="3.90.70.10">
    <property type="entry name" value="Cysteine proteinases"/>
    <property type="match status" value="1"/>
</dbReference>
<dbReference type="PANTHER" id="PTHR10183:SF379">
    <property type="entry name" value="CALPAIN-5"/>
    <property type="match status" value="1"/>
</dbReference>
<dbReference type="PRINTS" id="PR00704">
    <property type="entry name" value="CALPAIN"/>
</dbReference>
<dbReference type="InterPro" id="IPR022684">
    <property type="entry name" value="Calpain_cysteine_protease"/>
</dbReference>
<sequence length="799" mass="88342">MLLRQSLLHLLPGIPIPPELLFDAPSVAELVPVCFIEQNPIAAMGNICYTTGTDGKGFEFSFANIRAMRRKREEKAVRSAGSELSEPYTIDWSKARSTNWQFEEVKGPGSFFYKFAPVIDKVQGPIEEGRTKLRERPSEFEGLMYQTNMVDWPKDQQKYDLIKRTESGYRFKPGSEPNFTFVQAKYTAIKPHSEIGEFERDAFTDKMHFRGQRLAAACHPGRGQGVCDVPHIKLIGEIHPNDIVQGSVGDCWLLSAISALSEFEGAIAKIFRKTNQIDRLPRDAPTKYTVTLYDLKSWSPVDIEIDERLCMLPDGSDLLGAHPSYDAELWACYLEKAVAIHCGGWDELDGGQCPHAWRILTGCNDQYVFMDDGDGFECWGKFNPNTETWEPMENSIKKSSQTIWRMDWPEVGGGGDKRTKCGHNEMFERMCAWDDQNYVMAAGTKPGSDTNTTDGIVDGHAYTVITCLNDVAGTTHDLIKVRNPWGRGEFTSGEWCDDGPGWKKHPEVKQVCKPVNANDGVFWVSKEEFFKYFKTIYLCATDMKKSQQLQRLRTPVASEAILAGVASQSPEVTSLPRNPLVRPAGEAAPAEDGRMPATVHPTAVLRGDVELGEGCVVGEHAIVGPRVRLGARCRIAAMAIVEEDVILEEDCEVGPRGLLRGPLVAGKRNRFDEGCFIGCHSPLSGALPNGHVSIGDDCLFEIGSIVRVLFLSSGDLGTSSQVSAMSRCETDPELMKMGRAMTIKVAAAESEPSTPLGVDCLEEEEEAALRWEKEVRLPGRPLSHDGLLIAGEARQHGSG</sequence>
<feature type="active site" evidence="5 6">
    <location>
        <position position="483"/>
    </location>
</feature>
<dbReference type="Proteomes" id="UP000601435">
    <property type="component" value="Unassembled WGS sequence"/>
</dbReference>
<dbReference type="Pfam" id="PF00648">
    <property type="entry name" value="Peptidase_C2"/>
    <property type="match status" value="1"/>
</dbReference>
<protein>
    <submittedName>
        <fullName evidence="9">DEK1 protein</fullName>
    </submittedName>
</protein>
<dbReference type="GO" id="GO:0006508">
    <property type="term" value="P:proteolysis"/>
    <property type="evidence" value="ECO:0007669"/>
    <property type="project" value="UniProtKB-KW"/>
</dbReference>
<evidence type="ECO:0000256" key="6">
    <source>
        <dbReference type="PROSITE-ProRule" id="PRU00239"/>
    </source>
</evidence>
<comment type="similarity">
    <text evidence="1">Belongs to the peptidase C2 family.</text>
</comment>
<keyword evidence="2 6" id="KW-0645">Protease</keyword>
<evidence type="ECO:0000256" key="3">
    <source>
        <dbReference type="ARBA" id="ARBA00022801"/>
    </source>
</evidence>
<evidence type="ECO:0000313" key="9">
    <source>
        <dbReference type="EMBL" id="CAE7938285.1"/>
    </source>
</evidence>
<keyword evidence="10" id="KW-1185">Reference proteome</keyword>
<gene>
    <name evidence="9" type="primary">DEK1</name>
    <name evidence="9" type="ORF">SNEC2469_LOCUS33101</name>
</gene>
<keyword evidence="3 6" id="KW-0378">Hydrolase</keyword>
<dbReference type="SUPFAM" id="SSF51161">
    <property type="entry name" value="Trimeric LpxA-like enzymes"/>
    <property type="match status" value="1"/>
</dbReference>